<dbReference type="AlphaFoldDB" id="A0A1D1VT04"/>
<organism evidence="8 9">
    <name type="scientific">Ramazzottius varieornatus</name>
    <name type="common">Water bear</name>
    <name type="synonym">Tardigrade</name>
    <dbReference type="NCBI Taxonomy" id="947166"/>
    <lineage>
        <taxon>Eukaryota</taxon>
        <taxon>Metazoa</taxon>
        <taxon>Ecdysozoa</taxon>
        <taxon>Tardigrada</taxon>
        <taxon>Eutardigrada</taxon>
        <taxon>Parachela</taxon>
        <taxon>Hypsibioidea</taxon>
        <taxon>Ramazzottiidae</taxon>
        <taxon>Ramazzottius</taxon>
    </lineage>
</organism>
<evidence type="ECO:0000256" key="5">
    <source>
        <dbReference type="ARBA" id="ARBA00023002"/>
    </source>
</evidence>
<evidence type="ECO:0000259" key="7">
    <source>
        <dbReference type="PROSITE" id="PS51330"/>
    </source>
</evidence>
<evidence type="ECO:0000313" key="9">
    <source>
        <dbReference type="Proteomes" id="UP000186922"/>
    </source>
</evidence>
<reference evidence="8 9" key="1">
    <citation type="journal article" date="2016" name="Nat. Commun.">
        <title>Extremotolerant tardigrade genome and improved radiotolerance of human cultured cells by tardigrade-unique protein.</title>
        <authorList>
            <person name="Hashimoto T."/>
            <person name="Horikawa D.D."/>
            <person name="Saito Y."/>
            <person name="Kuwahara H."/>
            <person name="Kozuka-Hata H."/>
            <person name="Shin-I T."/>
            <person name="Minakuchi Y."/>
            <person name="Ohishi K."/>
            <person name="Motoyama A."/>
            <person name="Aizu T."/>
            <person name="Enomoto A."/>
            <person name="Kondo K."/>
            <person name="Tanaka S."/>
            <person name="Hara Y."/>
            <person name="Koshikawa S."/>
            <person name="Sagara H."/>
            <person name="Miura T."/>
            <person name="Yokobori S."/>
            <person name="Miyagawa K."/>
            <person name="Suzuki Y."/>
            <person name="Kubo T."/>
            <person name="Oyama M."/>
            <person name="Kohara Y."/>
            <person name="Fujiyama A."/>
            <person name="Arakawa K."/>
            <person name="Katayama T."/>
            <person name="Toyoda A."/>
            <person name="Kunieda T."/>
        </authorList>
    </citation>
    <scope>NUCLEOTIDE SEQUENCE [LARGE SCALE GENOMIC DNA]</scope>
    <source>
        <strain evidence="8 9">YOKOZUNA-1</strain>
    </source>
</reference>
<evidence type="ECO:0000256" key="4">
    <source>
        <dbReference type="ARBA" id="ARBA00022857"/>
    </source>
</evidence>
<dbReference type="PANTHER" id="PTHR48069:SF3">
    <property type="entry name" value="DIHYDROFOLATE REDUCTASE"/>
    <property type="match status" value="1"/>
</dbReference>
<dbReference type="GO" id="GO:0046655">
    <property type="term" value="P:folic acid metabolic process"/>
    <property type="evidence" value="ECO:0007669"/>
    <property type="project" value="TreeGrafter"/>
</dbReference>
<feature type="domain" description="DHFR" evidence="7">
    <location>
        <begin position="9"/>
        <end position="191"/>
    </location>
</feature>
<dbReference type="GO" id="GO:0046452">
    <property type="term" value="P:dihydrofolate metabolic process"/>
    <property type="evidence" value="ECO:0007669"/>
    <property type="project" value="TreeGrafter"/>
</dbReference>
<comment type="pathway">
    <text evidence="1">Cofactor biosynthesis; tetrahydrofolate biosynthesis; 5,6,7,8-tetrahydrofolate from 7,8-dihydrofolate: step 1/1.</text>
</comment>
<proteinExistence type="predicted"/>
<evidence type="ECO:0000256" key="3">
    <source>
        <dbReference type="ARBA" id="ARBA00022563"/>
    </source>
</evidence>
<dbReference type="PROSITE" id="PS51330">
    <property type="entry name" value="DHFR_2"/>
    <property type="match status" value="1"/>
</dbReference>
<evidence type="ECO:0000256" key="1">
    <source>
        <dbReference type="ARBA" id="ARBA00004903"/>
    </source>
</evidence>
<evidence type="ECO:0000313" key="8">
    <source>
        <dbReference type="EMBL" id="GAV02868.1"/>
    </source>
</evidence>
<evidence type="ECO:0000256" key="6">
    <source>
        <dbReference type="ARBA" id="ARBA00048873"/>
    </source>
</evidence>
<dbReference type="InterPro" id="IPR024072">
    <property type="entry name" value="DHFR-like_dom_sf"/>
</dbReference>
<sequence length="205" mass="23453">MMDPEQPFRVDIIVANDKNRGIGLNGTLPWSIPAETNYYHGMINHVSSPDKQNAVIFGRITFQSIRDAHDYEKLLKVVVTREAASTQPTDRNLHYVPTFQAATEYLQIERERERRNIETVWVLGGSRIYDEALRSPYLHRVYLTTVQGEFACDTHFPEFDRTHFGIVNDPRVPVGVQTDNGISFQVEVLERKSDQAAPPNIDLLV</sequence>
<dbReference type="PANTHER" id="PTHR48069">
    <property type="entry name" value="DIHYDROFOLATE REDUCTASE"/>
    <property type="match status" value="1"/>
</dbReference>
<dbReference type="STRING" id="947166.A0A1D1VT04"/>
<comment type="caution">
    <text evidence="8">The sequence shown here is derived from an EMBL/GenBank/DDBJ whole genome shotgun (WGS) entry which is preliminary data.</text>
</comment>
<dbReference type="GO" id="GO:0006730">
    <property type="term" value="P:one-carbon metabolic process"/>
    <property type="evidence" value="ECO:0007669"/>
    <property type="project" value="UniProtKB-KW"/>
</dbReference>
<evidence type="ECO:0000256" key="2">
    <source>
        <dbReference type="ARBA" id="ARBA00012856"/>
    </source>
</evidence>
<dbReference type="EC" id="1.5.1.3" evidence="2"/>
<dbReference type="Pfam" id="PF00186">
    <property type="entry name" value="DHFR_1"/>
    <property type="match status" value="1"/>
</dbReference>
<gene>
    <name evidence="8" type="primary">RvY_13380-1</name>
    <name evidence="8" type="synonym">RvY_13380.1</name>
    <name evidence="8" type="ORF">RvY_13380</name>
</gene>
<keyword evidence="9" id="KW-1185">Reference proteome</keyword>
<keyword evidence="5" id="KW-0560">Oxidoreductase</keyword>
<dbReference type="OrthoDB" id="4664297at2759"/>
<comment type="catalytic activity">
    <reaction evidence="6">
        <text>(6S)-5,6,7,8-tetrahydrofolate + NADP(+) = 7,8-dihydrofolate + NADPH + H(+)</text>
        <dbReference type="Rhea" id="RHEA:15009"/>
        <dbReference type="ChEBI" id="CHEBI:15378"/>
        <dbReference type="ChEBI" id="CHEBI:57451"/>
        <dbReference type="ChEBI" id="CHEBI:57453"/>
        <dbReference type="ChEBI" id="CHEBI:57783"/>
        <dbReference type="ChEBI" id="CHEBI:58349"/>
        <dbReference type="EC" id="1.5.1.3"/>
    </reaction>
</comment>
<dbReference type="SUPFAM" id="SSF53597">
    <property type="entry name" value="Dihydrofolate reductase-like"/>
    <property type="match status" value="1"/>
</dbReference>
<name>A0A1D1VT04_RAMVA</name>
<dbReference type="InterPro" id="IPR001796">
    <property type="entry name" value="DHFR_dom"/>
</dbReference>
<dbReference type="GO" id="GO:0004146">
    <property type="term" value="F:dihydrofolate reductase activity"/>
    <property type="evidence" value="ECO:0007669"/>
    <property type="project" value="UniProtKB-EC"/>
</dbReference>
<dbReference type="GO" id="GO:0005739">
    <property type="term" value="C:mitochondrion"/>
    <property type="evidence" value="ECO:0007669"/>
    <property type="project" value="TreeGrafter"/>
</dbReference>
<keyword evidence="3" id="KW-0554">One-carbon metabolism</keyword>
<dbReference type="InterPro" id="IPR012259">
    <property type="entry name" value="DHFR"/>
</dbReference>
<dbReference type="GO" id="GO:0050661">
    <property type="term" value="F:NADP binding"/>
    <property type="evidence" value="ECO:0007669"/>
    <property type="project" value="InterPro"/>
</dbReference>
<dbReference type="PRINTS" id="PR00070">
    <property type="entry name" value="DHFR"/>
</dbReference>
<dbReference type="GO" id="GO:0046654">
    <property type="term" value="P:tetrahydrofolate biosynthetic process"/>
    <property type="evidence" value="ECO:0007669"/>
    <property type="project" value="InterPro"/>
</dbReference>
<keyword evidence="4" id="KW-0521">NADP</keyword>
<dbReference type="Gene3D" id="3.40.430.10">
    <property type="entry name" value="Dihydrofolate Reductase, subunit A"/>
    <property type="match status" value="1"/>
</dbReference>
<dbReference type="CDD" id="cd00209">
    <property type="entry name" value="DHFR"/>
    <property type="match status" value="1"/>
</dbReference>
<accession>A0A1D1VT04</accession>
<dbReference type="Proteomes" id="UP000186922">
    <property type="component" value="Unassembled WGS sequence"/>
</dbReference>
<dbReference type="EMBL" id="BDGG01000008">
    <property type="protein sequence ID" value="GAV02868.1"/>
    <property type="molecule type" value="Genomic_DNA"/>
</dbReference>
<protein>
    <recommendedName>
        <fullName evidence="2">dihydrofolate reductase</fullName>
        <ecNumber evidence="2">1.5.1.3</ecNumber>
    </recommendedName>
</protein>